<comment type="caution">
    <text evidence="1">The sequence shown here is derived from an EMBL/GenBank/DDBJ whole genome shotgun (WGS) entry which is preliminary data.</text>
</comment>
<reference evidence="1 2" key="1">
    <citation type="journal article" date="2018" name="Sci. Rep.">
        <title>Genomic signatures of local adaptation to the degree of environmental predictability in rotifers.</title>
        <authorList>
            <person name="Franch-Gras L."/>
            <person name="Hahn C."/>
            <person name="Garcia-Roger E.M."/>
            <person name="Carmona M.J."/>
            <person name="Serra M."/>
            <person name="Gomez A."/>
        </authorList>
    </citation>
    <scope>NUCLEOTIDE SEQUENCE [LARGE SCALE GENOMIC DNA]</scope>
    <source>
        <strain evidence="1">HYR1</strain>
    </source>
</reference>
<evidence type="ECO:0000313" key="1">
    <source>
        <dbReference type="EMBL" id="RNA30164.1"/>
    </source>
</evidence>
<evidence type="ECO:0000313" key="2">
    <source>
        <dbReference type="Proteomes" id="UP000276133"/>
    </source>
</evidence>
<name>A0A3M7S2Z4_BRAPC</name>
<organism evidence="1 2">
    <name type="scientific">Brachionus plicatilis</name>
    <name type="common">Marine rotifer</name>
    <name type="synonym">Brachionus muelleri</name>
    <dbReference type="NCBI Taxonomy" id="10195"/>
    <lineage>
        <taxon>Eukaryota</taxon>
        <taxon>Metazoa</taxon>
        <taxon>Spiralia</taxon>
        <taxon>Gnathifera</taxon>
        <taxon>Rotifera</taxon>
        <taxon>Eurotatoria</taxon>
        <taxon>Monogononta</taxon>
        <taxon>Pseudotrocha</taxon>
        <taxon>Ploima</taxon>
        <taxon>Brachionidae</taxon>
        <taxon>Brachionus</taxon>
    </lineage>
</organism>
<accession>A0A3M7S2Z4</accession>
<gene>
    <name evidence="1" type="ORF">BpHYR1_000755</name>
</gene>
<dbReference type="Proteomes" id="UP000276133">
    <property type="component" value="Unassembled WGS sequence"/>
</dbReference>
<keyword evidence="2" id="KW-1185">Reference proteome</keyword>
<proteinExistence type="predicted"/>
<dbReference type="AlphaFoldDB" id="A0A3M7S2Z4"/>
<protein>
    <submittedName>
        <fullName evidence="1">Uncharacterized protein</fullName>
    </submittedName>
</protein>
<sequence length="71" mass="8587">MSQNSVVLDTLDKFYLMLISYRSPIYKAKRKIKIFKIDVAVFIKIKINNRVNYYFCRNIFLNVLFFLDINI</sequence>
<dbReference type="EMBL" id="REGN01002120">
    <property type="protein sequence ID" value="RNA30164.1"/>
    <property type="molecule type" value="Genomic_DNA"/>
</dbReference>